<dbReference type="PANTHER" id="PTHR40590:SF1">
    <property type="entry name" value="CYTOPLASMIC PROTEIN"/>
    <property type="match status" value="1"/>
</dbReference>
<feature type="chain" id="PRO_5040819454" description="TraB/GumN family protein" evidence="1">
    <location>
        <begin position="34"/>
        <end position="344"/>
    </location>
</feature>
<keyword evidence="3" id="KW-1185">Reference proteome</keyword>
<reference evidence="2" key="1">
    <citation type="journal article" date="2014" name="Int. J. Syst. Evol. Microbiol.">
        <title>Complete genome sequence of Corynebacterium casei LMG S-19264T (=DSM 44701T), isolated from a smear-ripened cheese.</title>
        <authorList>
            <consortium name="US DOE Joint Genome Institute (JGI-PGF)"/>
            <person name="Walter F."/>
            <person name="Albersmeier A."/>
            <person name="Kalinowski J."/>
            <person name="Ruckert C."/>
        </authorList>
    </citation>
    <scope>NUCLEOTIDE SEQUENCE</scope>
    <source>
        <strain evidence="2">VKM B-2748</strain>
    </source>
</reference>
<gene>
    <name evidence="2" type="ORF">GCM10008174_13220</name>
</gene>
<dbReference type="EMBL" id="BSFL01000001">
    <property type="protein sequence ID" value="GLK79581.1"/>
    <property type="molecule type" value="Genomic_DNA"/>
</dbReference>
<comment type="caution">
    <text evidence="2">The sequence shown here is derived from an EMBL/GenBank/DDBJ whole genome shotgun (WGS) entry which is preliminary data.</text>
</comment>
<dbReference type="InterPro" id="IPR047111">
    <property type="entry name" value="YbaP-like"/>
</dbReference>
<evidence type="ECO:0008006" key="4">
    <source>
        <dbReference type="Google" id="ProtNLM"/>
    </source>
</evidence>
<evidence type="ECO:0000313" key="2">
    <source>
        <dbReference type="EMBL" id="GLK79581.1"/>
    </source>
</evidence>
<dbReference type="Pfam" id="PF01963">
    <property type="entry name" value="TraB_PrgY_gumN"/>
    <property type="match status" value="1"/>
</dbReference>
<dbReference type="Proteomes" id="UP001143309">
    <property type="component" value="Unassembled WGS sequence"/>
</dbReference>
<sequence>MMAEISHGSPLMIRRLGALAFAALALVSSPALAEAPACGGVDLVAKIRAERPEAYAVFERDARAVPNAEGLLWRIEAKGAAAPSYLFGTMHTTEKDLVALSEPARQALSAAKTVVVEVTNATGAATQAEIIAYVTANGIDFSGGGLEGFDEAQREEVGRRIAASGLPAALAASLKPWFLGVTLQVAPCETKRIADGMRTIDLQVETLARDAGATVVGLESVTEQLDAVAKTPDETARRMIRDLLASQTASEDLRATTLQLYRDRRIGWYLAMKGETFGKALDVTAYADFMETLVDRRNAVMAERSQPHIAAGGAFVAVGALHLPGPKGLVELYRKAGFTVTRVW</sequence>
<accession>A0A9W6JNE4</accession>
<dbReference type="CDD" id="cd14789">
    <property type="entry name" value="Tiki"/>
    <property type="match status" value="1"/>
</dbReference>
<evidence type="ECO:0000313" key="3">
    <source>
        <dbReference type="Proteomes" id="UP001143309"/>
    </source>
</evidence>
<dbReference type="InterPro" id="IPR002816">
    <property type="entry name" value="TraB/PrgY/GumN_fam"/>
</dbReference>
<organism evidence="2 3">
    <name type="scientific">Methylopila turkensis</name>
    <dbReference type="NCBI Taxonomy" id="1437816"/>
    <lineage>
        <taxon>Bacteria</taxon>
        <taxon>Pseudomonadati</taxon>
        <taxon>Pseudomonadota</taxon>
        <taxon>Alphaproteobacteria</taxon>
        <taxon>Hyphomicrobiales</taxon>
        <taxon>Methylopilaceae</taxon>
        <taxon>Methylopila</taxon>
    </lineage>
</organism>
<protein>
    <recommendedName>
        <fullName evidence="4">TraB/GumN family protein</fullName>
    </recommendedName>
</protein>
<reference evidence="2" key="2">
    <citation type="submission" date="2023-01" db="EMBL/GenBank/DDBJ databases">
        <authorList>
            <person name="Sun Q."/>
            <person name="Evtushenko L."/>
        </authorList>
    </citation>
    <scope>NUCLEOTIDE SEQUENCE</scope>
    <source>
        <strain evidence="2">VKM B-2748</strain>
    </source>
</reference>
<proteinExistence type="predicted"/>
<dbReference type="AlphaFoldDB" id="A0A9W6JNE4"/>
<keyword evidence="1" id="KW-0732">Signal</keyword>
<name>A0A9W6JNE4_9HYPH</name>
<dbReference type="PANTHER" id="PTHR40590">
    <property type="entry name" value="CYTOPLASMIC PROTEIN-RELATED"/>
    <property type="match status" value="1"/>
</dbReference>
<evidence type="ECO:0000256" key="1">
    <source>
        <dbReference type="SAM" id="SignalP"/>
    </source>
</evidence>
<feature type="signal peptide" evidence="1">
    <location>
        <begin position="1"/>
        <end position="33"/>
    </location>
</feature>